<dbReference type="EMBL" id="LAZR01031069">
    <property type="protein sequence ID" value="KKL54809.1"/>
    <property type="molecule type" value="Genomic_DNA"/>
</dbReference>
<name>A0A0F9CZT9_9ZZZZ</name>
<evidence type="ECO:0000313" key="2">
    <source>
        <dbReference type="EMBL" id="KKL54809.1"/>
    </source>
</evidence>
<evidence type="ECO:0000259" key="1">
    <source>
        <dbReference type="Pfam" id="PF01396"/>
    </source>
</evidence>
<accession>A0A0F9CZT9</accession>
<proteinExistence type="predicted"/>
<dbReference type="GO" id="GO:0005694">
    <property type="term" value="C:chromosome"/>
    <property type="evidence" value="ECO:0007669"/>
    <property type="project" value="InterPro"/>
</dbReference>
<dbReference type="GO" id="GO:0003677">
    <property type="term" value="F:DNA binding"/>
    <property type="evidence" value="ECO:0007669"/>
    <property type="project" value="InterPro"/>
</dbReference>
<feature type="domain" description="DNA topoisomerase type IA zn finger" evidence="1">
    <location>
        <begin position="77"/>
        <end position="104"/>
    </location>
</feature>
<reference evidence="2" key="1">
    <citation type="journal article" date="2015" name="Nature">
        <title>Complex archaea that bridge the gap between prokaryotes and eukaryotes.</title>
        <authorList>
            <person name="Spang A."/>
            <person name="Saw J.H."/>
            <person name="Jorgensen S.L."/>
            <person name="Zaremba-Niedzwiedzka K."/>
            <person name="Martijn J."/>
            <person name="Lind A.E."/>
            <person name="van Eijk R."/>
            <person name="Schleper C."/>
            <person name="Guy L."/>
            <person name="Ettema T.J."/>
        </authorList>
    </citation>
    <scope>NUCLEOTIDE SEQUENCE</scope>
</reference>
<dbReference type="GO" id="GO:0006265">
    <property type="term" value="P:DNA topological change"/>
    <property type="evidence" value="ECO:0007669"/>
    <property type="project" value="InterPro"/>
</dbReference>
<dbReference type="InterPro" id="IPR013498">
    <property type="entry name" value="Topo_IA_Znf"/>
</dbReference>
<dbReference type="GO" id="GO:0003916">
    <property type="term" value="F:DNA topoisomerase activity"/>
    <property type="evidence" value="ECO:0007669"/>
    <property type="project" value="InterPro"/>
</dbReference>
<organism evidence="2">
    <name type="scientific">marine sediment metagenome</name>
    <dbReference type="NCBI Taxonomy" id="412755"/>
    <lineage>
        <taxon>unclassified sequences</taxon>
        <taxon>metagenomes</taxon>
        <taxon>ecological metagenomes</taxon>
    </lineage>
</organism>
<dbReference type="AlphaFoldDB" id="A0A0F9CZT9"/>
<dbReference type="Pfam" id="PF01396">
    <property type="entry name" value="Zn_ribbon_Top1"/>
    <property type="match status" value="1"/>
</dbReference>
<dbReference type="Gene3D" id="3.30.65.10">
    <property type="entry name" value="Bacterial Topoisomerase I, domain 1"/>
    <property type="match status" value="1"/>
</dbReference>
<gene>
    <name evidence="2" type="ORF">LCGC14_2261700</name>
</gene>
<sequence>MSGRKKLKKISQRSIQIVQTRKIVKTRSVVKPTKRISDLLKNEINQYFDANGYLSWSAKKKKYIILGTNSPKNGLVQCPKCKLGQLMVIRSNRTGKRFIGCSNYYNGCRASSPLLQKARLRAIKQKCTSCAWPIILFRYSRKQKWTRQCANINCETRKPKS</sequence>
<comment type="caution">
    <text evidence="2">The sequence shown here is derived from an EMBL/GenBank/DDBJ whole genome shotgun (WGS) entry which is preliminary data.</text>
</comment>
<protein>
    <recommendedName>
        <fullName evidence="1">DNA topoisomerase type IA zn finger domain-containing protein</fullName>
    </recommendedName>
</protein>